<gene>
    <name evidence="4" type="ORF">ACJDU8_06955</name>
</gene>
<keyword evidence="2" id="KW-0472">Membrane</keyword>
<sequence length="371" mass="43303">MREINIAKVIITKRKEKGVTQDELAEYVGVSKASVSKWETGQSYPDITFLPQLATYFNISIDELMGYSPQMTKEDIRKLYHKFAAQFATEPFNKIITECRTIIKKYYSCFPLLLQMVILFVNHFMYAGHQEQQEEILREATELCIRVRTESGNIWLTKKAIYMQSICYLTLKEPQSVLDLFGENIRPNLPEEPLISKAYQLMGKTVKAKEVMQISIYQHLKMTLDSMLNYLLLCEDNMNKAEEILNRTLSLAKIFNMEKLDPNMVILLYASGAKVYCINGYYEKAVDMLDKYIDVCIKRFFPYILHGDSFFDSIDDWLSDMDLGAEAPRSKEVIKESMMREILMNPVFSVLEEMPKYKSIIQKFKNFMEQN</sequence>
<keyword evidence="2" id="KW-1133">Transmembrane helix</keyword>
<evidence type="ECO:0000313" key="4">
    <source>
        <dbReference type="EMBL" id="MFL0195305.1"/>
    </source>
</evidence>
<organism evidence="4 5">
    <name type="scientific">Candidatus Clostridium eludens</name>
    <dbReference type="NCBI Taxonomy" id="3381663"/>
    <lineage>
        <taxon>Bacteria</taxon>
        <taxon>Bacillati</taxon>
        <taxon>Bacillota</taxon>
        <taxon>Clostridia</taxon>
        <taxon>Eubacteriales</taxon>
        <taxon>Clostridiaceae</taxon>
        <taxon>Clostridium</taxon>
    </lineage>
</organism>
<evidence type="ECO:0000259" key="3">
    <source>
        <dbReference type="PROSITE" id="PS50943"/>
    </source>
</evidence>
<dbReference type="SUPFAM" id="SSF47413">
    <property type="entry name" value="lambda repressor-like DNA-binding domains"/>
    <property type="match status" value="1"/>
</dbReference>
<feature type="domain" description="HTH cro/C1-type" evidence="3">
    <location>
        <begin position="10"/>
        <end position="64"/>
    </location>
</feature>
<dbReference type="InterPro" id="IPR001387">
    <property type="entry name" value="Cro/C1-type_HTH"/>
</dbReference>
<dbReference type="Gene3D" id="1.10.260.40">
    <property type="entry name" value="lambda repressor-like DNA-binding domains"/>
    <property type="match status" value="1"/>
</dbReference>
<dbReference type="Pfam" id="PF01381">
    <property type="entry name" value="HTH_3"/>
    <property type="match status" value="1"/>
</dbReference>
<keyword evidence="1" id="KW-0238">DNA-binding</keyword>
<dbReference type="InterPro" id="IPR010982">
    <property type="entry name" value="Lambda_DNA-bd_dom_sf"/>
</dbReference>
<accession>A0ABW8SH35</accession>
<dbReference type="PANTHER" id="PTHR46558">
    <property type="entry name" value="TRACRIPTIONAL REGULATORY PROTEIN-RELATED-RELATED"/>
    <property type="match status" value="1"/>
</dbReference>
<name>A0ABW8SH35_9CLOT</name>
<dbReference type="SMART" id="SM00530">
    <property type="entry name" value="HTH_XRE"/>
    <property type="match status" value="1"/>
</dbReference>
<feature type="transmembrane region" description="Helical" evidence="2">
    <location>
        <begin position="106"/>
        <end position="126"/>
    </location>
</feature>
<dbReference type="RefSeq" id="WP_406791427.1">
    <property type="nucleotide sequence ID" value="NZ_JBJHZX010000008.1"/>
</dbReference>
<keyword evidence="2" id="KW-0812">Transmembrane</keyword>
<evidence type="ECO:0000313" key="5">
    <source>
        <dbReference type="Proteomes" id="UP001623660"/>
    </source>
</evidence>
<comment type="caution">
    <text evidence="4">The sequence shown here is derived from an EMBL/GenBank/DDBJ whole genome shotgun (WGS) entry which is preliminary data.</text>
</comment>
<evidence type="ECO:0000256" key="1">
    <source>
        <dbReference type="ARBA" id="ARBA00023125"/>
    </source>
</evidence>
<proteinExistence type="predicted"/>
<protein>
    <submittedName>
        <fullName evidence="4">Helix-turn-helix domain-containing protein</fullName>
    </submittedName>
</protein>
<evidence type="ECO:0000256" key="2">
    <source>
        <dbReference type="SAM" id="Phobius"/>
    </source>
</evidence>
<dbReference type="PANTHER" id="PTHR46558:SF11">
    <property type="entry name" value="HTH-TYPE TRANSCRIPTIONAL REGULATOR XRE"/>
    <property type="match status" value="1"/>
</dbReference>
<dbReference type="PROSITE" id="PS50943">
    <property type="entry name" value="HTH_CROC1"/>
    <property type="match status" value="1"/>
</dbReference>
<reference evidence="4 5" key="1">
    <citation type="submission" date="2024-11" db="EMBL/GenBank/DDBJ databases">
        <authorList>
            <person name="Heng Y.C."/>
            <person name="Lim A.C.H."/>
            <person name="Lee J.K.Y."/>
            <person name="Kittelmann S."/>
        </authorList>
    </citation>
    <scope>NUCLEOTIDE SEQUENCE [LARGE SCALE GENOMIC DNA]</scope>
    <source>
        <strain evidence="4 5">WILCCON 0269</strain>
    </source>
</reference>
<dbReference type="Proteomes" id="UP001623660">
    <property type="component" value="Unassembled WGS sequence"/>
</dbReference>
<dbReference type="CDD" id="cd00093">
    <property type="entry name" value="HTH_XRE"/>
    <property type="match status" value="1"/>
</dbReference>
<dbReference type="EMBL" id="JBJHZX010000008">
    <property type="protein sequence ID" value="MFL0195305.1"/>
    <property type="molecule type" value="Genomic_DNA"/>
</dbReference>
<keyword evidence="5" id="KW-1185">Reference proteome</keyword>